<organism evidence="1 2">
    <name type="scientific">Coniophora puteana (strain RWD-64-598)</name>
    <name type="common">Brown rot fungus</name>
    <dbReference type="NCBI Taxonomy" id="741705"/>
    <lineage>
        <taxon>Eukaryota</taxon>
        <taxon>Fungi</taxon>
        <taxon>Dikarya</taxon>
        <taxon>Basidiomycota</taxon>
        <taxon>Agaricomycotina</taxon>
        <taxon>Agaricomycetes</taxon>
        <taxon>Agaricomycetidae</taxon>
        <taxon>Boletales</taxon>
        <taxon>Coniophorineae</taxon>
        <taxon>Coniophoraceae</taxon>
        <taxon>Coniophora</taxon>
    </lineage>
</organism>
<keyword evidence="2" id="KW-1185">Reference proteome</keyword>
<evidence type="ECO:0000313" key="2">
    <source>
        <dbReference type="Proteomes" id="UP000053558"/>
    </source>
</evidence>
<dbReference type="RefSeq" id="XP_007769708.1">
    <property type="nucleotide sequence ID" value="XM_007771518.1"/>
</dbReference>
<dbReference type="Proteomes" id="UP000053558">
    <property type="component" value="Unassembled WGS sequence"/>
</dbReference>
<protein>
    <submittedName>
        <fullName evidence="1">Uncharacterized protein</fullName>
    </submittedName>
</protein>
<evidence type="ECO:0000313" key="1">
    <source>
        <dbReference type="EMBL" id="EIW80107.1"/>
    </source>
</evidence>
<accession>A0A5M3MM54</accession>
<comment type="caution">
    <text evidence="1">The sequence shown here is derived from an EMBL/GenBank/DDBJ whole genome shotgun (WGS) entry which is preliminary data.</text>
</comment>
<reference evidence="2" key="1">
    <citation type="journal article" date="2012" name="Science">
        <title>The Paleozoic origin of enzymatic lignin decomposition reconstructed from 31 fungal genomes.</title>
        <authorList>
            <person name="Floudas D."/>
            <person name="Binder M."/>
            <person name="Riley R."/>
            <person name="Barry K."/>
            <person name="Blanchette R.A."/>
            <person name="Henrissat B."/>
            <person name="Martinez A.T."/>
            <person name="Otillar R."/>
            <person name="Spatafora J.W."/>
            <person name="Yadav J.S."/>
            <person name="Aerts A."/>
            <person name="Benoit I."/>
            <person name="Boyd A."/>
            <person name="Carlson A."/>
            <person name="Copeland A."/>
            <person name="Coutinho P.M."/>
            <person name="de Vries R.P."/>
            <person name="Ferreira P."/>
            <person name="Findley K."/>
            <person name="Foster B."/>
            <person name="Gaskell J."/>
            <person name="Glotzer D."/>
            <person name="Gorecki P."/>
            <person name="Heitman J."/>
            <person name="Hesse C."/>
            <person name="Hori C."/>
            <person name="Igarashi K."/>
            <person name="Jurgens J.A."/>
            <person name="Kallen N."/>
            <person name="Kersten P."/>
            <person name="Kohler A."/>
            <person name="Kuees U."/>
            <person name="Kumar T.K.A."/>
            <person name="Kuo A."/>
            <person name="LaButti K."/>
            <person name="Larrondo L.F."/>
            <person name="Lindquist E."/>
            <person name="Ling A."/>
            <person name="Lombard V."/>
            <person name="Lucas S."/>
            <person name="Lundell T."/>
            <person name="Martin R."/>
            <person name="McLaughlin D.J."/>
            <person name="Morgenstern I."/>
            <person name="Morin E."/>
            <person name="Murat C."/>
            <person name="Nagy L.G."/>
            <person name="Nolan M."/>
            <person name="Ohm R.A."/>
            <person name="Patyshakuliyeva A."/>
            <person name="Rokas A."/>
            <person name="Ruiz-Duenas F.J."/>
            <person name="Sabat G."/>
            <person name="Salamov A."/>
            <person name="Samejima M."/>
            <person name="Schmutz J."/>
            <person name="Slot J.C."/>
            <person name="St John F."/>
            <person name="Stenlid J."/>
            <person name="Sun H."/>
            <person name="Sun S."/>
            <person name="Syed K."/>
            <person name="Tsang A."/>
            <person name="Wiebenga A."/>
            <person name="Young D."/>
            <person name="Pisabarro A."/>
            <person name="Eastwood D.C."/>
            <person name="Martin F."/>
            <person name="Cullen D."/>
            <person name="Grigoriev I.V."/>
            <person name="Hibbett D.S."/>
        </authorList>
    </citation>
    <scope>NUCLEOTIDE SEQUENCE [LARGE SCALE GENOMIC DNA]</scope>
    <source>
        <strain evidence="2">RWD-64-598 SS2</strain>
    </source>
</reference>
<dbReference type="AlphaFoldDB" id="A0A5M3MM54"/>
<feature type="non-terminal residue" evidence="1">
    <location>
        <position position="133"/>
    </location>
</feature>
<proteinExistence type="predicted"/>
<feature type="non-terminal residue" evidence="1">
    <location>
        <position position="1"/>
    </location>
</feature>
<sequence>AHIKPPTFLVITEFVPTSFEPSLKDRLEEVLISAGMPTSAITWAEWIKRVSKRKPGQQTAHLKMVFTSTATANRAIEEGLMIEGHRVYSWKSLPEPPWCFKCQSTTGAHLAATCLAAEWTCASCAGPHCTNQC</sequence>
<dbReference type="GeneID" id="19206791"/>
<dbReference type="EMBL" id="JH711580">
    <property type="protein sequence ID" value="EIW80107.1"/>
    <property type="molecule type" value="Genomic_DNA"/>
</dbReference>
<dbReference type="KEGG" id="cput:CONPUDRAFT_35316"/>
<gene>
    <name evidence="1" type="ORF">CONPUDRAFT_35316</name>
</gene>
<dbReference type="OrthoDB" id="4230923at2759"/>
<name>A0A5M3MM54_CONPW</name>